<sequence>MTTFQEAVAAEVAIAQAAWGRLFGAAMDAIAGCLARRETRATAAEMITGLLAEVDPRNCWTLAQALGHPGPHRLQHLLSRARFDHDRAREEIARLVIHELAGQDVVLVADETGDAKSSTDCVGAGRQYSGAIKGVGLCQVAVHLAAGTASVRVVSDRALYLPKDWAADEKRREMTGVPDEIMFATKLQQTAVMVENALELGVRARWCAGDEVYSGRELRVRLRALGLGYAVGVSHTHVVTDGTGRRWKARQMINKVLPGQWMRLQTGHGTKGTREYDWAWLDVRADDAPNGHQDDGTSVLVARRYRYTGEISFFRCWSPGYVTLAQLVEVICRRWQIEETFQLGKTFTGLDEGQVTCWNSWMRWTLFSLAASAVFALTAAATTTASPAGPVRLVPLTCPELVRLLRAFVLTPPVRDAEHVLRWIAWRRHNQATAQACHQRRHALQDQP</sequence>
<comment type="caution">
    <text evidence="2">The sequence shown here is derived from an EMBL/GenBank/DDBJ whole genome shotgun (WGS) entry which is preliminary data.</text>
</comment>
<dbReference type="EMBL" id="JBHSOA010000094">
    <property type="protein sequence ID" value="MFC5856174.1"/>
    <property type="molecule type" value="Genomic_DNA"/>
</dbReference>
<dbReference type="PANTHER" id="PTHR33627:SF1">
    <property type="entry name" value="TRANSPOSASE"/>
    <property type="match status" value="1"/>
</dbReference>
<gene>
    <name evidence="2" type="ORF">ACFPZI_31700</name>
</gene>
<dbReference type="NCBIfam" id="NF033540">
    <property type="entry name" value="transpos_IS701"/>
    <property type="match status" value="1"/>
</dbReference>
<evidence type="ECO:0000313" key="2">
    <source>
        <dbReference type="EMBL" id="MFC5856174.1"/>
    </source>
</evidence>
<protein>
    <submittedName>
        <fullName evidence="2">IS701 family transposase</fullName>
    </submittedName>
</protein>
<dbReference type="Pfam" id="PF13546">
    <property type="entry name" value="DDE_5"/>
    <property type="match status" value="1"/>
</dbReference>
<dbReference type="InterPro" id="IPR038721">
    <property type="entry name" value="IS701-like_DDE_dom"/>
</dbReference>
<dbReference type="RefSeq" id="WP_381370449.1">
    <property type="nucleotide sequence ID" value="NZ_JBHSOA010000094.1"/>
</dbReference>
<dbReference type="Proteomes" id="UP001596180">
    <property type="component" value="Unassembled WGS sequence"/>
</dbReference>
<proteinExistence type="predicted"/>
<dbReference type="SUPFAM" id="SSF53098">
    <property type="entry name" value="Ribonuclease H-like"/>
    <property type="match status" value="1"/>
</dbReference>
<accession>A0ABW1E6B4</accession>
<organism evidence="2 3">
    <name type="scientific">Streptomyces chlorus</name>
    <dbReference type="NCBI Taxonomy" id="887452"/>
    <lineage>
        <taxon>Bacteria</taxon>
        <taxon>Bacillati</taxon>
        <taxon>Actinomycetota</taxon>
        <taxon>Actinomycetes</taxon>
        <taxon>Kitasatosporales</taxon>
        <taxon>Streptomycetaceae</taxon>
        <taxon>Streptomyces</taxon>
    </lineage>
</organism>
<name>A0ABW1E6B4_9ACTN</name>
<keyword evidence="3" id="KW-1185">Reference proteome</keyword>
<evidence type="ECO:0000313" key="3">
    <source>
        <dbReference type="Proteomes" id="UP001596180"/>
    </source>
</evidence>
<dbReference type="InterPro" id="IPR039365">
    <property type="entry name" value="IS701-like"/>
</dbReference>
<feature type="domain" description="Transposase IS701-like DDE" evidence="1">
    <location>
        <begin position="32"/>
        <end position="240"/>
    </location>
</feature>
<reference evidence="3" key="1">
    <citation type="journal article" date="2019" name="Int. J. Syst. Evol. Microbiol.">
        <title>The Global Catalogue of Microorganisms (GCM) 10K type strain sequencing project: providing services to taxonomists for standard genome sequencing and annotation.</title>
        <authorList>
            <consortium name="The Broad Institute Genomics Platform"/>
            <consortium name="The Broad Institute Genome Sequencing Center for Infectious Disease"/>
            <person name="Wu L."/>
            <person name="Ma J."/>
        </authorList>
    </citation>
    <scope>NUCLEOTIDE SEQUENCE [LARGE SCALE GENOMIC DNA]</scope>
    <source>
        <strain evidence="3">JCM 10411</strain>
    </source>
</reference>
<evidence type="ECO:0000259" key="1">
    <source>
        <dbReference type="Pfam" id="PF13546"/>
    </source>
</evidence>
<dbReference type="InterPro" id="IPR012337">
    <property type="entry name" value="RNaseH-like_sf"/>
</dbReference>
<dbReference type="PANTHER" id="PTHR33627">
    <property type="entry name" value="TRANSPOSASE"/>
    <property type="match status" value="1"/>
</dbReference>